<dbReference type="GeneID" id="19334074"/>
<dbReference type="HOGENOM" id="CLU_2185114_0_0_1"/>
<gene>
    <name evidence="1" type="ORF">MYCFIDRAFT_179210</name>
</gene>
<dbReference type="VEuPathDB" id="FungiDB:MYCFIDRAFT_179210"/>
<protein>
    <submittedName>
        <fullName evidence="1">Uncharacterized protein</fullName>
    </submittedName>
</protein>
<sequence length="109" mass="11538">MIHGQAQAHDTSEINVIKRARAAPRELVRMDGPSTRVGRTITFYAKTRSQEFGQKTGLGGNQAACLSSPGIQCWPTRSAAGIGMIITVAAKTDFATPFDAALAATDTKC</sequence>
<organism evidence="1 2">
    <name type="scientific">Pseudocercospora fijiensis (strain CIRAD86)</name>
    <name type="common">Black leaf streak disease fungus</name>
    <name type="synonym">Mycosphaerella fijiensis</name>
    <dbReference type="NCBI Taxonomy" id="383855"/>
    <lineage>
        <taxon>Eukaryota</taxon>
        <taxon>Fungi</taxon>
        <taxon>Dikarya</taxon>
        <taxon>Ascomycota</taxon>
        <taxon>Pezizomycotina</taxon>
        <taxon>Dothideomycetes</taxon>
        <taxon>Dothideomycetidae</taxon>
        <taxon>Mycosphaerellales</taxon>
        <taxon>Mycosphaerellaceae</taxon>
        <taxon>Pseudocercospora</taxon>
    </lineage>
</organism>
<dbReference type="AlphaFoldDB" id="M2ZZY0"/>
<dbReference type="EMBL" id="KB446564">
    <property type="protein sequence ID" value="EME77711.1"/>
    <property type="molecule type" value="Genomic_DNA"/>
</dbReference>
<dbReference type="RefSeq" id="XP_007931500.1">
    <property type="nucleotide sequence ID" value="XM_007933309.1"/>
</dbReference>
<proteinExistence type="predicted"/>
<reference evidence="1 2" key="1">
    <citation type="journal article" date="2012" name="PLoS Pathog.">
        <title>Diverse lifestyles and strategies of plant pathogenesis encoded in the genomes of eighteen Dothideomycetes fungi.</title>
        <authorList>
            <person name="Ohm R.A."/>
            <person name="Feau N."/>
            <person name="Henrissat B."/>
            <person name="Schoch C.L."/>
            <person name="Horwitz B.A."/>
            <person name="Barry K.W."/>
            <person name="Condon B.J."/>
            <person name="Copeland A.C."/>
            <person name="Dhillon B."/>
            <person name="Glaser F."/>
            <person name="Hesse C.N."/>
            <person name="Kosti I."/>
            <person name="LaButti K."/>
            <person name="Lindquist E.A."/>
            <person name="Lucas S."/>
            <person name="Salamov A.A."/>
            <person name="Bradshaw R.E."/>
            <person name="Ciuffetti L."/>
            <person name="Hamelin R.C."/>
            <person name="Kema G.H.J."/>
            <person name="Lawrence C."/>
            <person name="Scott J.A."/>
            <person name="Spatafora J.W."/>
            <person name="Turgeon B.G."/>
            <person name="de Wit P.J.G.M."/>
            <person name="Zhong S."/>
            <person name="Goodwin S.B."/>
            <person name="Grigoriev I.V."/>
        </authorList>
    </citation>
    <scope>NUCLEOTIDE SEQUENCE [LARGE SCALE GENOMIC DNA]</scope>
    <source>
        <strain evidence="1 2">CIRAD86</strain>
    </source>
</reference>
<dbReference type="Proteomes" id="UP000016932">
    <property type="component" value="Unassembled WGS sequence"/>
</dbReference>
<evidence type="ECO:0000313" key="2">
    <source>
        <dbReference type="Proteomes" id="UP000016932"/>
    </source>
</evidence>
<evidence type="ECO:0000313" key="1">
    <source>
        <dbReference type="EMBL" id="EME77711.1"/>
    </source>
</evidence>
<accession>M2ZZY0</accession>
<name>M2ZZY0_PSEFD</name>
<dbReference type="KEGG" id="pfj:MYCFIDRAFT_179210"/>
<keyword evidence="2" id="KW-1185">Reference proteome</keyword>